<evidence type="ECO:0000313" key="3">
    <source>
        <dbReference type="EMBL" id="KAK2157388.1"/>
    </source>
</evidence>
<dbReference type="AlphaFoldDB" id="A0AAD9N6L2"/>
<dbReference type="GO" id="GO:0008375">
    <property type="term" value="F:acetylglucosaminyltransferase activity"/>
    <property type="evidence" value="ECO:0007669"/>
    <property type="project" value="TreeGrafter"/>
</dbReference>
<feature type="domain" description="MGAT4 conserved region" evidence="2">
    <location>
        <begin position="21"/>
        <end position="242"/>
    </location>
</feature>
<dbReference type="GO" id="GO:0006487">
    <property type="term" value="P:protein N-linked glycosylation"/>
    <property type="evidence" value="ECO:0007669"/>
    <property type="project" value="TreeGrafter"/>
</dbReference>
<dbReference type="PANTHER" id="PTHR12062">
    <property type="entry name" value="N-ACETYLGLUCOSAMINYLTRANSFERASE VI"/>
    <property type="match status" value="1"/>
</dbReference>
<evidence type="ECO:0000259" key="2">
    <source>
        <dbReference type="Pfam" id="PF04666"/>
    </source>
</evidence>
<comment type="caution">
    <text evidence="3">The sequence shown here is derived from an EMBL/GenBank/DDBJ whole genome shotgun (WGS) entry which is preliminary data.</text>
</comment>
<dbReference type="Pfam" id="PF04666">
    <property type="entry name" value="MGAT4_cons"/>
    <property type="match status" value="1"/>
</dbReference>
<dbReference type="InterPro" id="IPR006759">
    <property type="entry name" value="Glyco_transf_54"/>
</dbReference>
<keyword evidence="1" id="KW-0732">Signal</keyword>
<feature type="signal peptide" evidence="1">
    <location>
        <begin position="1"/>
        <end position="21"/>
    </location>
</feature>
<protein>
    <recommendedName>
        <fullName evidence="2">MGAT4 conserved region domain-containing protein</fullName>
    </recommendedName>
</protein>
<proteinExistence type="predicted"/>
<dbReference type="Proteomes" id="UP001208570">
    <property type="component" value="Unassembled WGS sequence"/>
</dbReference>
<gene>
    <name evidence="3" type="ORF">LSH36_193g15015</name>
</gene>
<dbReference type="PANTHER" id="PTHR12062:SF33">
    <property type="entry name" value="ALPHA-1,6-MANNOSYL-GLYCOPROTEIN 4-BETA-N-ACETYLGLUCOSAMINYLTRANSFERASE-LIKE"/>
    <property type="match status" value="1"/>
</dbReference>
<evidence type="ECO:0000256" key="1">
    <source>
        <dbReference type="SAM" id="SignalP"/>
    </source>
</evidence>
<sequence length="262" mass="30716">MTFTIMVFLLVAMSTVPGGEAYLTIGIPVVSRPSVGINYFKYSISTVLRGLRASDTRIVIFVSETNHTIQREIGRHLHRFHQHFLDRNIINICTVNPDVYPEPRTVEKFTNEGFQRQKWRIRQSLDYATLFHIVRDDSEYYLHLEDDVICEKDYLLDIRKFIVEQGGSWTLLEFSEQGFIGKLLHGSSLDHLARYIWMFRKEAPVDWLLMRFRGIQKDRRIYRGRILFHHIGLYSSLVGQIRKDAYRISRNTAGKNSTSWVG</sequence>
<dbReference type="InterPro" id="IPR057279">
    <property type="entry name" value="MGAT4"/>
</dbReference>
<dbReference type="EMBL" id="JAODUP010000193">
    <property type="protein sequence ID" value="KAK2157388.1"/>
    <property type="molecule type" value="Genomic_DNA"/>
</dbReference>
<name>A0AAD9N6L2_9ANNE</name>
<organism evidence="3 4">
    <name type="scientific">Paralvinella palmiformis</name>
    <dbReference type="NCBI Taxonomy" id="53620"/>
    <lineage>
        <taxon>Eukaryota</taxon>
        <taxon>Metazoa</taxon>
        <taxon>Spiralia</taxon>
        <taxon>Lophotrochozoa</taxon>
        <taxon>Annelida</taxon>
        <taxon>Polychaeta</taxon>
        <taxon>Sedentaria</taxon>
        <taxon>Canalipalpata</taxon>
        <taxon>Terebellida</taxon>
        <taxon>Terebelliformia</taxon>
        <taxon>Alvinellidae</taxon>
        <taxon>Paralvinella</taxon>
    </lineage>
</organism>
<reference evidence="3" key="1">
    <citation type="journal article" date="2023" name="Mol. Biol. Evol.">
        <title>Third-Generation Sequencing Reveals the Adaptive Role of the Epigenome in Three Deep-Sea Polychaetes.</title>
        <authorList>
            <person name="Perez M."/>
            <person name="Aroh O."/>
            <person name="Sun Y."/>
            <person name="Lan Y."/>
            <person name="Juniper S.K."/>
            <person name="Young C.R."/>
            <person name="Angers B."/>
            <person name="Qian P.Y."/>
        </authorList>
    </citation>
    <scope>NUCLEOTIDE SEQUENCE</scope>
    <source>
        <strain evidence="3">P08H-3</strain>
    </source>
</reference>
<keyword evidence="4" id="KW-1185">Reference proteome</keyword>
<evidence type="ECO:0000313" key="4">
    <source>
        <dbReference type="Proteomes" id="UP001208570"/>
    </source>
</evidence>
<feature type="chain" id="PRO_5041947090" description="MGAT4 conserved region domain-containing protein" evidence="1">
    <location>
        <begin position="22"/>
        <end position="262"/>
    </location>
</feature>
<accession>A0AAD9N6L2</accession>